<dbReference type="GO" id="GO:0005940">
    <property type="term" value="C:septin ring"/>
    <property type="evidence" value="ECO:0007669"/>
    <property type="project" value="InterPro"/>
</dbReference>
<keyword evidence="6 11" id="KW-0472">Membrane</keyword>
<name>A0A517I2H0_BREBE</name>
<protein>
    <submittedName>
        <fullName evidence="13">Negative regulator of septation ring formation</fullName>
    </submittedName>
</protein>
<sequence>MKRKLFMLCMAGMLLYTNPAYATPFPDKKDEVVQDADNYLKKEDRTTFAKSLNGIPGSYKVVVVESTAPEAESPDIYAQKLFDNYNLADDALMIVLDMNTEQLGIYAGPSLQAKGATMALMHDKVASFYEPFRTQKQYLNGIQTLIAEVNQELSRIESKQATAKPGATDASKAGEGESSSALGGIPWWIYLVGAVFAGLSISLIYAMIRRRAIFAQVDDVEDWKEELVEKINVIEVEKPLRRSSGMTEVRYHHLADKKENLLRIRIPDVEMMILDAEEACDRFRFTLALGMLNEAREAISKIEEELNELKTDTSKVAVTKQENKVVVPEIGKQVEQMERRLSDLRLEYGLSFHDLKASLDEVDTMRKLVKTARAAGDDIAAYETTQKAQQVLEQVGQAMELIPKLVQRVKKEMPEEFKHLEEGIEQAFRDGFDLKQDSLDNALMQAKQLVMSAKSALEEGSLEMVLTHVKAFEVLIDSTYQAIEDGVLARDEAAATVYTEVEPQAEVNPGKDEAEFVQVEKRAEVGDVEEDDSLQQVAATSAPVEREIRIPEPTPASETEHSTSEAEPEKLTHFQQSKVEEERPVRGKSSELSEAERSVLLQAIPQLFNKKAQKPAPAVKAEEPAYEEEEYELVMPKSQPEQEEMIPEEEEQTYLVIETEDDALDELERISNTLVRVRQQIKRSYLPGIPDHLKYMFEEVVQTLGRVQTIMEQYRYDLEEVAMLVQDASDLVGETERMAERIITTCQMAEGAIQYTNRYRRQNRQVNELLTKAEISFRQLAFAEAYQLAEEARLVIEGAPAEEDNRWLLRRKKKG</sequence>
<feature type="transmembrane region" description="Helical" evidence="11">
    <location>
        <begin position="187"/>
        <end position="208"/>
    </location>
</feature>
<dbReference type="Gene3D" id="3.10.310.50">
    <property type="match status" value="1"/>
</dbReference>
<keyword evidence="2" id="KW-0132">Cell division</keyword>
<dbReference type="Pfam" id="PF06160">
    <property type="entry name" value="EzrA"/>
    <property type="match status" value="2"/>
</dbReference>
<evidence type="ECO:0000256" key="12">
    <source>
        <dbReference type="SAM" id="SignalP"/>
    </source>
</evidence>
<evidence type="ECO:0000256" key="7">
    <source>
        <dbReference type="ARBA" id="ARBA00023210"/>
    </source>
</evidence>
<keyword evidence="4 11" id="KW-1133">Transmembrane helix</keyword>
<dbReference type="RefSeq" id="WP_144613568.1">
    <property type="nucleotide sequence ID" value="NZ_CP042161.1"/>
</dbReference>
<feature type="signal peptide" evidence="12">
    <location>
        <begin position="1"/>
        <end position="22"/>
    </location>
</feature>
<evidence type="ECO:0000313" key="13">
    <source>
        <dbReference type="EMBL" id="QDS33102.1"/>
    </source>
</evidence>
<dbReference type="AlphaFoldDB" id="A0A517I2H0"/>
<keyword evidence="5 9" id="KW-0175">Coiled coil</keyword>
<gene>
    <name evidence="13" type="ORF">FPS98_03340</name>
</gene>
<evidence type="ECO:0000256" key="1">
    <source>
        <dbReference type="ARBA" id="ARBA00004162"/>
    </source>
</evidence>
<evidence type="ECO:0000313" key="14">
    <source>
        <dbReference type="Proteomes" id="UP000317713"/>
    </source>
</evidence>
<feature type="region of interest" description="Disordered" evidence="10">
    <location>
        <begin position="615"/>
        <end position="649"/>
    </location>
</feature>
<keyword evidence="7" id="KW-0717">Septation</keyword>
<feature type="compositionally biased region" description="Low complexity" evidence="10">
    <location>
        <begin position="170"/>
        <end position="179"/>
    </location>
</feature>
<dbReference type="Proteomes" id="UP000317713">
    <property type="component" value="Chromosome"/>
</dbReference>
<evidence type="ECO:0000256" key="5">
    <source>
        <dbReference type="ARBA" id="ARBA00023054"/>
    </source>
</evidence>
<keyword evidence="3 11" id="KW-0812">Transmembrane</keyword>
<evidence type="ECO:0000256" key="9">
    <source>
        <dbReference type="SAM" id="Coils"/>
    </source>
</evidence>
<feature type="coiled-coil region" evidence="9">
    <location>
        <begin position="292"/>
        <end position="347"/>
    </location>
</feature>
<evidence type="ECO:0000256" key="8">
    <source>
        <dbReference type="ARBA" id="ARBA00023306"/>
    </source>
</evidence>
<reference evidence="13 14" key="1">
    <citation type="submission" date="2019-07" db="EMBL/GenBank/DDBJ databases">
        <title>Characterization of Brevibacillus brevis HK544, as a potential biocontrol agent.</title>
        <authorList>
            <person name="Kim H."/>
        </authorList>
    </citation>
    <scope>NUCLEOTIDE SEQUENCE [LARGE SCALE GENOMIC DNA]</scope>
    <source>
        <strain evidence="13 14">HK544</strain>
    </source>
</reference>
<dbReference type="EMBL" id="CP042161">
    <property type="protein sequence ID" value="QDS33102.1"/>
    <property type="molecule type" value="Genomic_DNA"/>
</dbReference>
<evidence type="ECO:0000256" key="6">
    <source>
        <dbReference type="ARBA" id="ARBA00023136"/>
    </source>
</evidence>
<organism evidence="13 14">
    <name type="scientific">Brevibacillus brevis</name>
    <name type="common">Bacillus brevis</name>
    <dbReference type="NCBI Taxonomy" id="1393"/>
    <lineage>
        <taxon>Bacteria</taxon>
        <taxon>Bacillati</taxon>
        <taxon>Bacillota</taxon>
        <taxon>Bacilli</taxon>
        <taxon>Bacillales</taxon>
        <taxon>Paenibacillaceae</taxon>
        <taxon>Brevibacillus</taxon>
    </lineage>
</organism>
<keyword evidence="8" id="KW-0131">Cell cycle</keyword>
<evidence type="ECO:0000256" key="2">
    <source>
        <dbReference type="ARBA" id="ARBA00022618"/>
    </source>
</evidence>
<accession>A0A517I2H0</accession>
<evidence type="ECO:0000256" key="10">
    <source>
        <dbReference type="SAM" id="MobiDB-lite"/>
    </source>
</evidence>
<feature type="region of interest" description="Disordered" evidence="10">
    <location>
        <begin position="525"/>
        <end position="592"/>
    </location>
</feature>
<feature type="compositionally biased region" description="Basic and acidic residues" evidence="10">
    <location>
        <begin position="558"/>
        <end position="592"/>
    </location>
</feature>
<feature type="chain" id="PRO_5022078667" evidence="12">
    <location>
        <begin position="23"/>
        <end position="815"/>
    </location>
</feature>
<dbReference type="GO" id="GO:0000917">
    <property type="term" value="P:division septum assembly"/>
    <property type="evidence" value="ECO:0007669"/>
    <property type="project" value="UniProtKB-KW"/>
</dbReference>
<keyword evidence="12" id="KW-0732">Signal</keyword>
<dbReference type="InterPro" id="IPR010379">
    <property type="entry name" value="EzrA"/>
</dbReference>
<evidence type="ECO:0000256" key="3">
    <source>
        <dbReference type="ARBA" id="ARBA00022692"/>
    </source>
</evidence>
<feature type="region of interest" description="Disordered" evidence="10">
    <location>
        <begin position="158"/>
        <end position="179"/>
    </location>
</feature>
<evidence type="ECO:0000256" key="4">
    <source>
        <dbReference type="ARBA" id="ARBA00022989"/>
    </source>
</evidence>
<evidence type="ECO:0000256" key="11">
    <source>
        <dbReference type="SAM" id="Phobius"/>
    </source>
</evidence>
<proteinExistence type="predicted"/>
<comment type="subcellular location">
    <subcellularLocation>
        <location evidence="1">Cell membrane</location>
        <topology evidence="1">Single-pass membrane protein</topology>
    </subcellularLocation>
</comment>
<dbReference type="GO" id="GO:0000921">
    <property type="term" value="P:septin ring assembly"/>
    <property type="evidence" value="ECO:0007669"/>
    <property type="project" value="InterPro"/>
</dbReference>
<dbReference type="GO" id="GO:0005886">
    <property type="term" value="C:plasma membrane"/>
    <property type="evidence" value="ECO:0007669"/>
    <property type="project" value="UniProtKB-SubCell"/>
</dbReference>